<feature type="transmembrane region" description="Helical" evidence="7">
    <location>
        <begin position="417"/>
        <end position="436"/>
    </location>
</feature>
<dbReference type="GO" id="GO:0015179">
    <property type="term" value="F:L-amino acid transmembrane transporter activity"/>
    <property type="evidence" value="ECO:0007669"/>
    <property type="project" value="TreeGrafter"/>
</dbReference>
<feature type="transmembrane region" description="Helical" evidence="7">
    <location>
        <begin position="272"/>
        <end position="293"/>
    </location>
</feature>
<dbReference type="PANTHER" id="PTHR22950">
    <property type="entry name" value="AMINO ACID TRANSPORTER"/>
    <property type="match status" value="1"/>
</dbReference>
<feature type="domain" description="Amino acid transporter transmembrane" evidence="8">
    <location>
        <begin position="87"/>
        <end position="467"/>
    </location>
</feature>
<proteinExistence type="predicted"/>
<dbReference type="EMBL" id="JAKUCV010005671">
    <property type="protein sequence ID" value="KAJ4830322.1"/>
    <property type="molecule type" value="Genomic_DNA"/>
</dbReference>
<feature type="transmembrane region" description="Helical" evidence="7">
    <location>
        <begin position="345"/>
        <end position="367"/>
    </location>
</feature>
<name>A0A9Q0FFB7_9ROSI</name>
<accession>A0A9Q0FFB7</accession>
<protein>
    <recommendedName>
        <fullName evidence="8">Amino acid transporter transmembrane domain-containing protein</fullName>
    </recommendedName>
</protein>
<evidence type="ECO:0000256" key="7">
    <source>
        <dbReference type="SAM" id="Phobius"/>
    </source>
</evidence>
<dbReference type="PANTHER" id="PTHR22950:SF696">
    <property type="entry name" value="AMINO ACID TRANSPORTER TRANSMEMBRANE DOMAIN-CONTAINING PROTEIN"/>
    <property type="match status" value="1"/>
</dbReference>
<dbReference type="InterPro" id="IPR013057">
    <property type="entry name" value="AA_transpt_TM"/>
</dbReference>
<feature type="transmembrane region" description="Helical" evidence="7">
    <location>
        <begin position="237"/>
        <end position="260"/>
    </location>
</feature>
<comment type="subcellular location">
    <subcellularLocation>
        <location evidence="1">Membrane</location>
        <topology evidence="1">Multi-pass membrane protein</topology>
    </subcellularLocation>
</comment>
<organism evidence="9 10">
    <name type="scientific">Turnera subulata</name>
    <dbReference type="NCBI Taxonomy" id="218843"/>
    <lineage>
        <taxon>Eukaryota</taxon>
        <taxon>Viridiplantae</taxon>
        <taxon>Streptophyta</taxon>
        <taxon>Embryophyta</taxon>
        <taxon>Tracheophyta</taxon>
        <taxon>Spermatophyta</taxon>
        <taxon>Magnoliopsida</taxon>
        <taxon>eudicotyledons</taxon>
        <taxon>Gunneridae</taxon>
        <taxon>Pentapetalae</taxon>
        <taxon>rosids</taxon>
        <taxon>fabids</taxon>
        <taxon>Malpighiales</taxon>
        <taxon>Passifloraceae</taxon>
        <taxon>Turnera</taxon>
    </lineage>
</organism>
<keyword evidence="3 7" id="KW-0812">Transmembrane</keyword>
<dbReference type="GO" id="GO:0005774">
    <property type="term" value="C:vacuolar membrane"/>
    <property type="evidence" value="ECO:0007669"/>
    <property type="project" value="TreeGrafter"/>
</dbReference>
<feature type="transmembrane region" description="Helical" evidence="7">
    <location>
        <begin position="202"/>
        <end position="225"/>
    </location>
</feature>
<feature type="transmembrane region" description="Helical" evidence="7">
    <location>
        <begin position="305"/>
        <end position="325"/>
    </location>
</feature>
<keyword evidence="4" id="KW-0029">Amino-acid transport</keyword>
<evidence type="ECO:0000259" key="8">
    <source>
        <dbReference type="Pfam" id="PF01490"/>
    </source>
</evidence>
<dbReference type="OrthoDB" id="655540at2759"/>
<keyword evidence="10" id="KW-1185">Reference proteome</keyword>
<feature type="transmembrane region" description="Helical" evidence="7">
    <location>
        <begin position="448"/>
        <end position="467"/>
    </location>
</feature>
<evidence type="ECO:0000313" key="10">
    <source>
        <dbReference type="Proteomes" id="UP001141552"/>
    </source>
</evidence>
<keyword evidence="6 7" id="KW-0472">Membrane</keyword>
<evidence type="ECO:0000256" key="1">
    <source>
        <dbReference type="ARBA" id="ARBA00004141"/>
    </source>
</evidence>
<reference evidence="9" key="2">
    <citation type="journal article" date="2023" name="Plants (Basel)">
        <title>Annotation of the Turnera subulata (Passifloraceae) Draft Genome Reveals the S-Locus Evolved after the Divergence of Turneroideae from Passifloroideae in a Stepwise Manner.</title>
        <authorList>
            <person name="Henning P.M."/>
            <person name="Roalson E.H."/>
            <person name="Mir W."/>
            <person name="McCubbin A.G."/>
            <person name="Shore J.S."/>
        </authorList>
    </citation>
    <scope>NUCLEOTIDE SEQUENCE</scope>
    <source>
        <strain evidence="9">F60SS</strain>
    </source>
</reference>
<comment type="caution">
    <text evidence="9">The sequence shown here is derived from an EMBL/GenBank/DDBJ whole genome shotgun (WGS) entry which is preliminary data.</text>
</comment>
<evidence type="ECO:0000313" key="9">
    <source>
        <dbReference type="EMBL" id="KAJ4830322.1"/>
    </source>
</evidence>
<feature type="transmembrane region" description="Helical" evidence="7">
    <location>
        <begin position="388"/>
        <end position="411"/>
    </location>
</feature>
<dbReference type="Pfam" id="PF01490">
    <property type="entry name" value="Aa_trans"/>
    <property type="match status" value="1"/>
</dbReference>
<evidence type="ECO:0000256" key="3">
    <source>
        <dbReference type="ARBA" id="ARBA00022692"/>
    </source>
</evidence>
<evidence type="ECO:0000256" key="4">
    <source>
        <dbReference type="ARBA" id="ARBA00022970"/>
    </source>
</evidence>
<evidence type="ECO:0000256" key="2">
    <source>
        <dbReference type="ARBA" id="ARBA00022448"/>
    </source>
</evidence>
<feature type="transmembrane region" description="Helical" evidence="7">
    <location>
        <begin position="163"/>
        <end position="182"/>
    </location>
</feature>
<keyword evidence="5 7" id="KW-1133">Transmembrane helix</keyword>
<evidence type="ECO:0000256" key="5">
    <source>
        <dbReference type="ARBA" id="ARBA00022989"/>
    </source>
</evidence>
<sequence length="484" mass="52605">MTSPHSKIRESIQKLLCSKTDCLSHRNHQVASESVHGQNLAAKRMSCVACIEENKVCKCDHSIEHQDFKCEVNGGAVDEHPTMPDCSFAHAVINMSGMLIGLGQLSTPYALEQGGWTSSFLLMGLGVMSTYSSHLLGKCLDKNPKSRSYTDIGQHAFGSKGRAIAAAFVYLEIFMTLVSYTISLHDNIITVFSGAQLRLPWANYLSASQLLTMIAVLLALPSLWLRDLSSISFLSTGGILMSLVIFTSVACTAIFGFVKANRSIPLLQLHKIPSISGLYIFSYAGHLVFPNLHKSMKDPSKFTKVSIVSFGSVTTLYTVLAFMGAKMFGPEVSSQITLSMPRHLIITKIALWATVLTPMTKYALELAPFAIQLERNLPLTMTPRTKMIIRGTVGSLLVLLVLALALCVPYFEHVLSLTGSLVSISICVILPCAFYTKISWAQISKPVLFLNVALIAFGSFLGVIGTISSSSLLLRSLKTAHSSA</sequence>
<dbReference type="AlphaFoldDB" id="A0A9Q0FFB7"/>
<gene>
    <name evidence="9" type="ORF">Tsubulata_016082</name>
</gene>
<evidence type="ECO:0000256" key="6">
    <source>
        <dbReference type="ARBA" id="ARBA00023136"/>
    </source>
</evidence>
<reference evidence="9" key="1">
    <citation type="submission" date="2022-02" db="EMBL/GenBank/DDBJ databases">
        <authorList>
            <person name="Henning P.M."/>
            <person name="McCubbin A.G."/>
            <person name="Shore J.S."/>
        </authorList>
    </citation>
    <scope>NUCLEOTIDE SEQUENCE</scope>
    <source>
        <strain evidence="9">F60SS</strain>
        <tissue evidence="9">Leaves</tissue>
    </source>
</reference>
<dbReference type="Proteomes" id="UP001141552">
    <property type="component" value="Unassembled WGS sequence"/>
</dbReference>
<keyword evidence="2" id="KW-0813">Transport</keyword>